<evidence type="ECO:0000313" key="16">
    <source>
        <dbReference type="Proteomes" id="UP001295444"/>
    </source>
</evidence>
<evidence type="ECO:0000256" key="6">
    <source>
        <dbReference type="ARBA" id="ARBA00022989"/>
    </source>
</evidence>
<evidence type="ECO:0000256" key="3">
    <source>
        <dbReference type="ARBA" id="ARBA00022606"/>
    </source>
</evidence>
<dbReference type="InterPro" id="IPR050939">
    <property type="entry name" value="Olfactory_GPCR1"/>
</dbReference>
<keyword evidence="8 13" id="KW-0472">Membrane</keyword>
<dbReference type="Gene3D" id="1.20.1070.10">
    <property type="entry name" value="Rhodopsin 7-helix transmembrane proteins"/>
    <property type="match status" value="1"/>
</dbReference>
<evidence type="ECO:0000256" key="4">
    <source>
        <dbReference type="ARBA" id="ARBA00022692"/>
    </source>
</evidence>
<feature type="transmembrane region" description="Helical" evidence="13">
    <location>
        <begin position="33"/>
        <end position="54"/>
    </location>
</feature>
<feature type="transmembrane region" description="Helical" evidence="13">
    <location>
        <begin position="129"/>
        <end position="153"/>
    </location>
</feature>
<dbReference type="EMBL" id="OW240914">
    <property type="protein sequence ID" value="CAH2272496.1"/>
    <property type="molecule type" value="Genomic_DNA"/>
</dbReference>
<dbReference type="PROSITE" id="PS00237">
    <property type="entry name" value="G_PROTEIN_RECEP_F1_1"/>
    <property type="match status" value="1"/>
</dbReference>
<feature type="non-terminal residue" evidence="15">
    <location>
        <position position="208"/>
    </location>
</feature>
<sequence length="208" mass="23298">ITESLLLTVMSYDRYLAICHPLRYSSIMDLKHCVYLVIPPWLLGLLFALPHNIILSQMTFCESNTINHFYCDLVPLLKLSCSSTLANEIVIIILSFPVTLCPLIIITWTYISILLTILHISATTGKQKAFSTCSSHLTVVCLYYGTLAFNYLFPSKEEYLGLQKLFSVLYTVVTPLLNPIIYNIRSHFPGDGGRQNSCPVAGLQQSGV</sequence>
<feature type="transmembrane region" description="Helical" evidence="13">
    <location>
        <begin position="165"/>
        <end position="184"/>
    </location>
</feature>
<protein>
    <submittedName>
        <fullName evidence="15">Olfactory receptor 1S1</fullName>
    </submittedName>
</protein>
<keyword evidence="3" id="KW-0716">Sensory transduction</keyword>
<dbReference type="FunFam" id="1.20.1070.10:FF:000015">
    <property type="entry name" value="Olfactory receptor"/>
    <property type="match status" value="1"/>
</dbReference>
<dbReference type="InterPro" id="IPR000725">
    <property type="entry name" value="Olfact_rcpt"/>
</dbReference>
<evidence type="ECO:0000313" key="15">
    <source>
        <dbReference type="EMBL" id="CAH2272496.1"/>
    </source>
</evidence>
<evidence type="ECO:0000256" key="1">
    <source>
        <dbReference type="ARBA" id="ARBA00004651"/>
    </source>
</evidence>
<evidence type="ECO:0000256" key="13">
    <source>
        <dbReference type="SAM" id="Phobius"/>
    </source>
</evidence>
<gene>
    <name evidence="15" type="ORF">PECUL_23A016169</name>
</gene>
<reference evidence="15" key="1">
    <citation type="submission" date="2022-03" db="EMBL/GenBank/DDBJ databases">
        <authorList>
            <person name="Alioto T."/>
            <person name="Alioto T."/>
            <person name="Gomez Garrido J."/>
        </authorList>
    </citation>
    <scope>NUCLEOTIDE SEQUENCE</scope>
</reference>
<dbReference type="GO" id="GO:0004930">
    <property type="term" value="F:G protein-coupled receptor activity"/>
    <property type="evidence" value="ECO:0007669"/>
    <property type="project" value="UniProtKB-KW"/>
</dbReference>
<dbReference type="Pfam" id="PF13853">
    <property type="entry name" value="7tm_4"/>
    <property type="match status" value="1"/>
</dbReference>
<keyword evidence="12" id="KW-0807">Transducer</keyword>
<keyword evidence="9" id="KW-1015">Disulfide bond</keyword>
<keyword evidence="5" id="KW-0552">Olfaction</keyword>
<name>A0AAD1RJ04_PELCU</name>
<keyword evidence="4 13" id="KW-0812">Transmembrane</keyword>
<feature type="domain" description="G-protein coupled receptors family 1 profile" evidence="14">
    <location>
        <begin position="1"/>
        <end position="182"/>
    </location>
</feature>
<dbReference type="GO" id="GO:0005886">
    <property type="term" value="C:plasma membrane"/>
    <property type="evidence" value="ECO:0007669"/>
    <property type="project" value="UniProtKB-SubCell"/>
</dbReference>
<evidence type="ECO:0000256" key="5">
    <source>
        <dbReference type="ARBA" id="ARBA00022725"/>
    </source>
</evidence>
<comment type="subcellular location">
    <subcellularLocation>
        <location evidence="1">Cell membrane</location>
        <topology evidence="1">Multi-pass membrane protein</topology>
    </subcellularLocation>
</comment>
<evidence type="ECO:0000256" key="2">
    <source>
        <dbReference type="ARBA" id="ARBA00022475"/>
    </source>
</evidence>
<dbReference type="AlphaFoldDB" id="A0AAD1RJ04"/>
<evidence type="ECO:0000256" key="10">
    <source>
        <dbReference type="ARBA" id="ARBA00023170"/>
    </source>
</evidence>
<evidence type="ECO:0000256" key="8">
    <source>
        <dbReference type="ARBA" id="ARBA00023136"/>
    </source>
</evidence>
<feature type="non-terminal residue" evidence="15">
    <location>
        <position position="1"/>
    </location>
</feature>
<dbReference type="InterPro" id="IPR017452">
    <property type="entry name" value="GPCR_Rhodpsn_7TM"/>
</dbReference>
<proteinExistence type="predicted"/>
<keyword evidence="10 15" id="KW-0675">Receptor</keyword>
<organism evidence="15 16">
    <name type="scientific">Pelobates cultripes</name>
    <name type="common">Western spadefoot toad</name>
    <dbReference type="NCBI Taxonomy" id="61616"/>
    <lineage>
        <taxon>Eukaryota</taxon>
        <taxon>Metazoa</taxon>
        <taxon>Chordata</taxon>
        <taxon>Craniata</taxon>
        <taxon>Vertebrata</taxon>
        <taxon>Euteleostomi</taxon>
        <taxon>Amphibia</taxon>
        <taxon>Batrachia</taxon>
        <taxon>Anura</taxon>
        <taxon>Pelobatoidea</taxon>
        <taxon>Pelobatidae</taxon>
        <taxon>Pelobates</taxon>
    </lineage>
</organism>
<keyword evidence="6 13" id="KW-1133">Transmembrane helix</keyword>
<keyword evidence="16" id="KW-1185">Reference proteome</keyword>
<dbReference type="SUPFAM" id="SSF81321">
    <property type="entry name" value="Family A G protein-coupled receptor-like"/>
    <property type="match status" value="1"/>
</dbReference>
<evidence type="ECO:0000256" key="12">
    <source>
        <dbReference type="ARBA" id="ARBA00023224"/>
    </source>
</evidence>
<keyword evidence="2" id="KW-1003">Cell membrane</keyword>
<feature type="transmembrane region" description="Helical" evidence="13">
    <location>
        <begin position="89"/>
        <end position="117"/>
    </location>
</feature>
<evidence type="ECO:0000256" key="11">
    <source>
        <dbReference type="ARBA" id="ARBA00023180"/>
    </source>
</evidence>
<dbReference type="InterPro" id="IPR000276">
    <property type="entry name" value="GPCR_Rhodpsn"/>
</dbReference>
<dbReference type="PRINTS" id="PR00245">
    <property type="entry name" value="OLFACTORYR"/>
</dbReference>
<dbReference type="PROSITE" id="PS50262">
    <property type="entry name" value="G_PROTEIN_RECEP_F1_2"/>
    <property type="match status" value="1"/>
</dbReference>
<dbReference type="GO" id="GO:0004984">
    <property type="term" value="F:olfactory receptor activity"/>
    <property type="evidence" value="ECO:0007669"/>
    <property type="project" value="InterPro"/>
</dbReference>
<dbReference type="PANTHER" id="PTHR24242:SF253">
    <property type="entry name" value="OLFACTORY RECEPTOR-RELATED"/>
    <property type="match status" value="1"/>
</dbReference>
<evidence type="ECO:0000256" key="7">
    <source>
        <dbReference type="ARBA" id="ARBA00023040"/>
    </source>
</evidence>
<evidence type="ECO:0000256" key="9">
    <source>
        <dbReference type="ARBA" id="ARBA00023157"/>
    </source>
</evidence>
<dbReference type="Proteomes" id="UP001295444">
    <property type="component" value="Chromosome 03"/>
</dbReference>
<keyword evidence="7" id="KW-0297">G-protein coupled receptor</keyword>
<evidence type="ECO:0000259" key="14">
    <source>
        <dbReference type="PROSITE" id="PS50262"/>
    </source>
</evidence>
<keyword evidence="11" id="KW-0325">Glycoprotein</keyword>
<dbReference type="PANTHER" id="PTHR24242">
    <property type="entry name" value="G-PROTEIN COUPLED RECEPTOR"/>
    <property type="match status" value="1"/>
</dbReference>
<accession>A0AAD1RJ04</accession>